<dbReference type="RefSeq" id="WP_284875245.1">
    <property type="nucleotide sequence ID" value="NZ_CP126970.1"/>
</dbReference>
<evidence type="ECO:0000313" key="3">
    <source>
        <dbReference type="Proteomes" id="UP001238805"/>
    </source>
</evidence>
<feature type="transmembrane region" description="Helical" evidence="1">
    <location>
        <begin position="12"/>
        <end position="30"/>
    </location>
</feature>
<gene>
    <name evidence="2" type="ORF">QP029_02175</name>
</gene>
<feature type="transmembrane region" description="Helical" evidence="1">
    <location>
        <begin position="141"/>
        <end position="166"/>
    </location>
</feature>
<dbReference type="PANTHER" id="PTHR39165">
    <property type="entry name" value="IG HYPOTHETICAL 17883"/>
    <property type="match status" value="1"/>
</dbReference>
<protein>
    <submittedName>
        <fullName evidence="2">DUF456 domain-containing protein</fullName>
    </submittedName>
</protein>
<evidence type="ECO:0000313" key="2">
    <source>
        <dbReference type="EMBL" id="WIM70663.1"/>
    </source>
</evidence>
<keyword evidence="3" id="KW-1185">Reference proteome</keyword>
<accession>A0ABY8VMB8</accession>
<reference evidence="2 3" key="1">
    <citation type="submission" date="2023-05" db="EMBL/GenBank/DDBJ databases">
        <title>Corynebacterium suedekumii sp. nov. and Corynebacterium breve sp. nov. isolated from raw cow's milk.</title>
        <authorList>
            <person name="Baer M.K."/>
            <person name="Mehl L."/>
            <person name="Hellmuth R."/>
            <person name="Marke G."/>
            <person name="Lipski A."/>
        </authorList>
    </citation>
    <scope>NUCLEOTIDE SEQUENCE [LARGE SCALE GENOMIC DNA]</scope>
    <source>
        <strain evidence="2 3">LM112</strain>
    </source>
</reference>
<dbReference type="PANTHER" id="PTHR39165:SF1">
    <property type="entry name" value="DUF456 DOMAIN-CONTAINING PROTEIN"/>
    <property type="match status" value="1"/>
</dbReference>
<sequence>MDTTTVETTVTVVAGLLLIVGVLGTIIPILPGSLLVIGTLLVWAWVLGSAVSWTTGIIGIVLAVIGMSSSAILTGRKMRREQIPHGPVIFGVVVGIIGMFLVPVVGLFLGFALGLLVAEYVRRRDLAAAWRSSVEALKSLGLGMLLEFAFASLAVFAFAVGTFLHFSG</sequence>
<dbReference type="Pfam" id="PF04306">
    <property type="entry name" value="DUF456"/>
    <property type="match status" value="1"/>
</dbReference>
<dbReference type="EMBL" id="CP126970">
    <property type="protein sequence ID" value="WIM70663.1"/>
    <property type="molecule type" value="Genomic_DNA"/>
</dbReference>
<name>A0ABY8VMB8_9CORY</name>
<dbReference type="Proteomes" id="UP001238805">
    <property type="component" value="Chromosome"/>
</dbReference>
<keyword evidence="1" id="KW-1133">Transmembrane helix</keyword>
<evidence type="ECO:0000256" key="1">
    <source>
        <dbReference type="SAM" id="Phobius"/>
    </source>
</evidence>
<keyword evidence="1" id="KW-0812">Transmembrane</keyword>
<proteinExistence type="predicted"/>
<keyword evidence="1" id="KW-0472">Membrane</keyword>
<organism evidence="2 3">
    <name type="scientific">Corynebacterium suedekumii</name>
    <dbReference type="NCBI Taxonomy" id="3049801"/>
    <lineage>
        <taxon>Bacteria</taxon>
        <taxon>Bacillati</taxon>
        <taxon>Actinomycetota</taxon>
        <taxon>Actinomycetes</taxon>
        <taxon>Mycobacteriales</taxon>
        <taxon>Corynebacteriaceae</taxon>
        <taxon>Corynebacterium</taxon>
    </lineage>
</organism>
<feature type="transmembrane region" description="Helical" evidence="1">
    <location>
        <begin position="88"/>
        <end position="121"/>
    </location>
</feature>
<dbReference type="InterPro" id="IPR007403">
    <property type="entry name" value="DUF456"/>
</dbReference>
<feature type="transmembrane region" description="Helical" evidence="1">
    <location>
        <begin position="42"/>
        <end position="67"/>
    </location>
</feature>